<feature type="region of interest" description="Disordered" evidence="1">
    <location>
        <begin position="150"/>
        <end position="175"/>
    </location>
</feature>
<feature type="transmembrane region" description="Helical" evidence="2">
    <location>
        <begin position="65"/>
        <end position="88"/>
    </location>
</feature>
<dbReference type="RefSeq" id="WP_091162155.1">
    <property type="nucleotide sequence ID" value="NZ_FNOT01000028.1"/>
</dbReference>
<dbReference type="Pfam" id="PF18181">
    <property type="entry name" value="SLATT_1"/>
    <property type="match status" value="1"/>
</dbReference>
<proteinExistence type="predicted"/>
<feature type="transmembrane region" description="Helical" evidence="2">
    <location>
        <begin position="39"/>
        <end position="59"/>
    </location>
</feature>
<organism evidence="4 5">
    <name type="scientific">Geodermatophilus africanus</name>
    <dbReference type="NCBI Taxonomy" id="1137993"/>
    <lineage>
        <taxon>Bacteria</taxon>
        <taxon>Bacillati</taxon>
        <taxon>Actinomycetota</taxon>
        <taxon>Actinomycetes</taxon>
        <taxon>Geodermatophilales</taxon>
        <taxon>Geodermatophilaceae</taxon>
        <taxon>Geodermatophilus</taxon>
    </lineage>
</organism>
<gene>
    <name evidence="4" type="ORF">SAMN05660209_04987</name>
</gene>
<evidence type="ECO:0000313" key="4">
    <source>
        <dbReference type="EMBL" id="SDZ19398.1"/>
    </source>
</evidence>
<keyword evidence="2" id="KW-0812">Transmembrane</keyword>
<keyword evidence="5" id="KW-1185">Reference proteome</keyword>
<dbReference type="AlphaFoldDB" id="A0A1H3R2E3"/>
<protein>
    <recommendedName>
        <fullName evidence="3">SMODS and SLOG-associating 2TM effector domain-containing protein</fullName>
    </recommendedName>
</protein>
<evidence type="ECO:0000256" key="2">
    <source>
        <dbReference type="SAM" id="Phobius"/>
    </source>
</evidence>
<keyword evidence="2" id="KW-0472">Membrane</keyword>
<dbReference type="STRING" id="1137993.SAMN05660209_04987"/>
<name>A0A1H3R2E3_9ACTN</name>
<evidence type="ECO:0000313" key="5">
    <source>
        <dbReference type="Proteomes" id="UP000198921"/>
    </source>
</evidence>
<keyword evidence="2" id="KW-1133">Transmembrane helix</keyword>
<reference evidence="5" key="1">
    <citation type="submission" date="2016-10" db="EMBL/GenBank/DDBJ databases">
        <authorList>
            <person name="Varghese N."/>
            <person name="Submissions S."/>
        </authorList>
    </citation>
    <scope>NUCLEOTIDE SEQUENCE [LARGE SCALE GENOMIC DNA]</scope>
    <source>
        <strain evidence="5">DSM 45422</strain>
    </source>
</reference>
<feature type="domain" description="SMODS and SLOG-associating 2TM effector" evidence="3">
    <location>
        <begin position="12"/>
        <end position="138"/>
    </location>
</feature>
<sequence>MTDPDREFQALYHALRIEDQKKYYDDRRKEYEAAHRQTVLVRNALLVLAALASVAGQFTDPTIRGALAVTAAVLGALAVAVTGFEALIGFPRLTKLYTDAARNLAEAEIDWTTRLLDAHLEHDVDRVEKIFTSEIGQWGQLVSEAAAEAAKTAEGVTAQSPPTTVQPEPPTGGSG</sequence>
<evidence type="ECO:0000259" key="3">
    <source>
        <dbReference type="Pfam" id="PF18181"/>
    </source>
</evidence>
<dbReference type="Proteomes" id="UP000198921">
    <property type="component" value="Unassembled WGS sequence"/>
</dbReference>
<dbReference type="InterPro" id="IPR040884">
    <property type="entry name" value="SLATT_1"/>
</dbReference>
<dbReference type="EMBL" id="FNOT01000028">
    <property type="protein sequence ID" value="SDZ19398.1"/>
    <property type="molecule type" value="Genomic_DNA"/>
</dbReference>
<feature type="compositionally biased region" description="Polar residues" evidence="1">
    <location>
        <begin position="157"/>
        <end position="166"/>
    </location>
</feature>
<dbReference type="NCBIfam" id="NF033634">
    <property type="entry name" value="SLATT_1"/>
    <property type="match status" value="1"/>
</dbReference>
<evidence type="ECO:0000256" key="1">
    <source>
        <dbReference type="SAM" id="MobiDB-lite"/>
    </source>
</evidence>
<dbReference type="OrthoDB" id="5196345at2"/>
<accession>A0A1H3R2E3</accession>